<organism evidence="4 5">
    <name type="scientific">Desulfobacter postgatei</name>
    <dbReference type="NCBI Taxonomy" id="2293"/>
    <lineage>
        <taxon>Bacteria</taxon>
        <taxon>Pseudomonadati</taxon>
        <taxon>Thermodesulfobacteriota</taxon>
        <taxon>Desulfobacteria</taxon>
        <taxon>Desulfobacterales</taxon>
        <taxon>Desulfobacteraceae</taxon>
        <taxon>Desulfobacter</taxon>
    </lineage>
</organism>
<keyword evidence="4" id="KW-0269">Exonuclease</keyword>
<evidence type="ECO:0000313" key="4">
    <source>
        <dbReference type="EMBL" id="PIE62652.1"/>
    </source>
</evidence>
<sequence length="527" mass="59088">MVEVGFFGAAGEVTGSMHMLDTGVDKILLDCGMFQGPRQESRQKNQNFPINRSEITTMILSHAHIDHSGRIPLLTKNGFSGRIVTTRPTKDALDYMLLDSGHIQESDAQYVNYKSLRRFLYQLEQSKTKKQISNKEKSMITKLLKKGRHELDVDAITACHKEYGLDMVTPLYTQQDALNSLSFIDGYPFGSEVTVGKGITVKFYVAGHILGSAFSLITINREHGGKPLKILFTGDVGRFDKPILKDPTLEFDEVDRDIDLMIIESTYGDREHPPVADLADSLKQTLNRTIERGGALLIPSFAYGRTQELIYILHQLYDSGAVPQIPVYVDSPLASNITKVFGEHPETYDTETHKIFLEKGINPFYFKNIKFIESVEESMRITQDETPHIVISASGMCEAGRILHHLRYKIHNPKHTILIVGYMAQHTLGRRIVELGGQENSKADKAPEVKILGKGYPLRAHVEKIGGFSAHADRHELMKVVDGSNLRVKKIAVVHGEADQSAAFARRLNEKGYSTFVPKHGDQFKLL</sequence>
<dbReference type="Pfam" id="PF07521">
    <property type="entry name" value="RMMBL"/>
    <property type="match status" value="1"/>
</dbReference>
<dbReference type="SMART" id="SM01027">
    <property type="entry name" value="Beta-Casp"/>
    <property type="match status" value="1"/>
</dbReference>
<dbReference type="PANTHER" id="PTHR11203">
    <property type="entry name" value="CLEAVAGE AND POLYADENYLATION SPECIFICITY FACTOR FAMILY MEMBER"/>
    <property type="match status" value="1"/>
</dbReference>
<dbReference type="Proteomes" id="UP000231203">
    <property type="component" value="Unassembled WGS sequence"/>
</dbReference>
<proteinExistence type="predicted"/>
<keyword evidence="1" id="KW-0378">Hydrolase</keyword>
<reference evidence="4 5" key="1">
    <citation type="submission" date="2017-10" db="EMBL/GenBank/DDBJ databases">
        <title>Novel microbial diversity and functional potential in the marine mammal oral microbiome.</title>
        <authorList>
            <person name="Dudek N.K."/>
            <person name="Sun C.L."/>
            <person name="Burstein D."/>
            <person name="Kantor R.S."/>
            <person name="Aliaga Goltsman D.S."/>
            <person name="Bik E.M."/>
            <person name="Thomas B.C."/>
            <person name="Banfield J.F."/>
            <person name="Relman D.A."/>
        </authorList>
    </citation>
    <scope>NUCLEOTIDE SEQUENCE [LARGE SCALE GENOMIC DNA]</scope>
    <source>
        <strain evidence="4">DOLJORAL78_47_202</strain>
    </source>
</reference>
<dbReference type="InterPro" id="IPR050698">
    <property type="entry name" value="MBL"/>
</dbReference>
<name>A0A2G6MRR2_9BACT</name>
<evidence type="ECO:0000313" key="5">
    <source>
        <dbReference type="Proteomes" id="UP000231203"/>
    </source>
</evidence>
<dbReference type="GO" id="GO:0004527">
    <property type="term" value="F:exonuclease activity"/>
    <property type="evidence" value="ECO:0007669"/>
    <property type="project" value="UniProtKB-KW"/>
</dbReference>
<dbReference type="EMBL" id="PDTI01000035">
    <property type="protein sequence ID" value="PIE62652.1"/>
    <property type="molecule type" value="Genomic_DNA"/>
</dbReference>
<dbReference type="Gene3D" id="3.40.50.10890">
    <property type="match status" value="1"/>
</dbReference>
<dbReference type="PANTHER" id="PTHR11203:SF37">
    <property type="entry name" value="INTEGRATOR COMPLEX SUBUNIT 11"/>
    <property type="match status" value="1"/>
</dbReference>
<dbReference type="Gene3D" id="3.60.15.10">
    <property type="entry name" value="Ribonuclease Z/Hydroxyacylglutathione hydrolase-like"/>
    <property type="match status" value="1"/>
</dbReference>
<dbReference type="InterPro" id="IPR011108">
    <property type="entry name" value="RMMBL"/>
</dbReference>
<accession>A0A2G6MRR2</accession>
<feature type="domain" description="Beta-Casp" evidence="3">
    <location>
        <begin position="306"/>
        <end position="432"/>
    </location>
</feature>
<evidence type="ECO:0000256" key="1">
    <source>
        <dbReference type="ARBA" id="ARBA00022801"/>
    </source>
</evidence>
<keyword evidence="4" id="KW-0540">Nuclease</keyword>
<dbReference type="InterPro" id="IPR022712">
    <property type="entry name" value="Beta_Casp"/>
</dbReference>
<evidence type="ECO:0000259" key="3">
    <source>
        <dbReference type="SMART" id="SM01027"/>
    </source>
</evidence>
<comment type="caution">
    <text evidence="4">The sequence shown here is derived from an EMBL/GenBank/DDBJ whole genome shotgun (WGS) entry which is preliminary data.</text>
</comment>
<evidence type="ECO:0000259" key="2">
    <source>
        <dbReference type="SMART" id="SM00849"/>
    </source>
</evidence>
<dbReference type="SMART" id="SM00849">
    <property type="entry name" value="Lactamase_B"/>
    <property type="match status" value="1"/>
</dbReference>
<dbReference type="InterPro" id="IPR001279">
    <property type="entry name" value="Metallo-B-lactamas"/>
</dbReference>
<dbReference type="SUPFAM" id="SSF56281">
    <property type="entry name" value="Metallo-hydrolase/oxidoreductase"/>
    <property type="match status" value="1"/>
</dbReference>
<feature type="domain" description="Metallo-beta-lactamase" evidence="2">
    <location>
        <begin position="14"/>
        <end position="282"/>
    </location>
</feature>
<dbReference type="CDD" id="cd16295">
    <property type="entry name" value="TTHA0252-CPSF-like_MBL-fold"/>
    <property type="match status" value="1"/>
</dbReference>
<dbReference type="Pfam" id="PF10996">
    <property type="entry name" value="Beta-Casp"/>
    <property type="match status" value="1"/>
</dbReference>
<gene>
    <name evidence="4" type="ORF">CSA25_04110</name>
</gene>
<protein>
    <submittedName>
        <fullName evidence="4">Exonuclease</fullName>
    </submittedName>
</protein>
<dbReference type="AlphaFoldDB" id="A0A2G6MRR2"/>
<dbReference type="GO" id="GO:0004521">
    <property type="term" value="F:RNA endonuclease activity"/>
    <property type="evidence" value="ECO:0007669"/>
    <property type="project" value="TreeGrafter"/>
</dbReference>
<dbReference type="Pfam" id="PF00753">
    <property type="entry name" value="Lactamase_B"/>
    <property type="match status" value="1"/>
</dbReference>
<dbReference type="InterPro" id="IPR036866">
    <property type="entry name" value="RibonucZ/Hydroxyglut_hydro"/>
</dbReference>